<gene>
    <name evidence="1" type="ORF">CA13_66190</name>
</gene>
<sequence>MPRMSQIVTGTFLLPSGSHNTSTGEMQGTRPILHKPKRQRLLTRRAIALLRRVVVVKVSMVFHADQECDLRQID</sequence>
<name>A0A5C5ZDI8_9BACT</name>
<evidence type="ECO:0000313" key="2">
    <source>
        <dbReference type="Proteomes" id="UP000315010"/>
    </source>
</evidence>
<keyword evidence="2" id="KW-1185">Reference proteome</keyword>
<dbReference type="AlphaFoldDB" id="A0A5C5ZDI8"/>
<proteinExistence type="predicted"/>
<reference evidence="1 2" key="1">
    <citation type="submission" date="2019-02" db="EMBL/GenBank/DDBJ databases">
        <title>Deep-cultivation of Planctomycetes and their phenomic and genomic characterization uncovers novel biology.</title>
        <authorList>
            <person name="Wiegand S."/>
            <person name="Jogler M."/>
            <person name="Boedeker C."/>
            <person name="Pinto D."/>
            <person name="Vollmers J."/>
            <person name="Rivas-Marin E."/>
            <person name="Kohn T."/>
            <person name="Peeters S.H."/>
            <person name="Heuer A."/>
            <person name="Rast P."/>
            <person name="Oberbeckmann S."/>
            <person name="Bunk B."/>
            <person name="Jeske O."/>
            <person name="Meyerdierks A."/>
            <person name="Storesund J.E."/>
            <person name="Kallscheuer N."/>
            <person name="Luecker S."/>
            <person name="Lage O.M."/>
            <person name="Pohl T."/>
            <person name="Merkel B.J."/>
            <person name="Hornburger P."/>
            <person name="Mueller R.-W."/>
            <person name="Bruemmer F."/>
            <person name="Labrenz M."/>
            <person name="Spormann A.M."/>
            <person name="Op Den Camp H."/>
            <person name="Overmann J."/>
            <person name="Amann R."/>
            <person name="Jetten M.S.M."/>
            <person name="Mascher T."/>
            <person name="Medema M.H."/>
            <person name="Devos D.P."/>
            <person name="Kaster A.-K."/>
            <person name="Ovreas L."/>
            <person name="Rohde M."/>
            <person name="Galperin M.Y."/>
            <person name="Jogler C."/>
        </authorList>
    </citation>
    <scope>NUCLEOTIDE SEQUENCE [LARGE SCALE GENOMIC DNA]</scope>
    <source>
        <strain evidence="1 2">CA13</strain>
    </source>
</reference>
<protein>
    <submittedName>
        <fullName evidence="1">Uncharacterized protein</fullName>
    </submittedName>
</protein>
<accession>A0A5C5ZDI8</accession>
<evidence type="ECO:0000313" key="1">
    <source>
        <dbReference type="EMBL" id="TWT85137.1"/>
    </source>
</evidence>
<comment type="caution">
    <text evidence="1">The sequence shown here is derived from an EMBL/GenBank/DDBJ whole genome shotgun (WGS) entry which is preliminary data.</text>
</comment>
<dbReference type="Proteomes" id="UP000315010">
    <property type="component" value="Unassembled WGS sequence"/>
</dbReference>
<dbReference type="EMBL" id="SJPJ01000001">
    <property type="protein sequence ID" value="TWT85137.1"/>
    <property type="molecule type" value="Genomic_DNA"/>
</dbReference>
<organism evidence="1 2">
    <name type="scientific">Novipirellula herctigrandis</name>
    <dbReference type="NCBI Taxonomy" id="2527986"/>
    <lineage>
        <taxon>Bacteria</taxon>
        <taxon>Pseudomonadati</taxon>
        <taxon>Planctomycetota</taxon>
        <taxon>Planctomycetia</taxon>
        <taxon>Pirellulales</taxon>
        <taxon>Pirellulaceae</taxon>
        <taxon>Novipirellula</taxon>
    </lineage>
</organism>